<evidence type="ECO:0000313" key="5">
    <source>
        <dbReference type="Proteomes" id="UP000093352"/>
    </source>
</evidence>
<dbReference type="GO" id="GO:0043856">
    <property type="term" value="F:anti-sigma factor antagonist activity"/>
    <property type="evidence" value="ECO:0007669"/>
    <property type="project" value="InterPro"/>
</dbReference>
<dbReference type="RefSeq" id="WP_068912340.1">
    <property type="nucleotide sequence ID" value="NZ_MBEW02000006.1"/>
</dbReference>
<sequence>MSLSIISNYDESRDCQKISLKGEIDLDTAEQFRSELKKVTEQKIMDIVIDMSQLDYIDSSGLGILIGTLKRLKTQNKDIYLNSLKDNVKKVFTITGLDKIFLMEV</sequence>
<evidence type="ECO:0000256" key="1">
    <source>
        <dbReference type="ARBA" id="ARBA00009013"/>
    </source>
</evidence>
<dbReference type="Pfam" id="PF01740">
    <property type="entry name" value="STAS"/>
    <property type="match status" value="1"/>
</dbReference>
<evidence type="ECO:0000313" key="4">
    <source>
        <dbReference type="EMBL" id="RDY21550.1"/>
    </source>
</evidence>
<dbReference type="STRING" id="1871336.BBG48_01900"/>
<comment type="similarity">
    <text evidence="1 2">Belongs to the anti-sigma-factor antagonist family.</text>
</comment>
<protein>
    <recommendedName>
        <fullName evidence="2">Anti-sigma factor antagonist</fullName>
    </recommendedName>
</protein>
<gene>
    <name evidence="4" type="ORF">BBG48_004155</name>
</gene>
<dbReference type="Gene3D" id="3.30.750.24">
    <property type="entry name" value="STAS domain"/>
    <property type="match status" value="1"/>
</dbReference>
<dbReference type="CDD" id="cd07043">
    <property type="entry name" value="STAS_anti-anti-sigma_factors"/>
    <property type="match status" value="1"/>
</dbReference>
<comment type="caution">
    <text evidence="4">The sequence shown here is derived from an EMBL/GenBank/DDBJ whole genome shotgun (WGS) entry which is preliminary data.</text>
</comment>
<dbReference type="NCBIfam" id="TIGR00377">
    <property type="entry name" value="ant_ant_sig"/>
    <property type="match status" value="1"/>
</dbReference>
<dbReference type="AlphaFoldDB" id="A0A371IM74"/>
<proteinExistence type="inferred from homology"/>
<dbReference type="PROSITE" id="PS50801">
    <property type="entry name" value="STAS"/>
    <property type="match status" value="1"/>
</dbReference>
<keyword evidence="5" id="KW-1185">Reference proteome</keyword>
<feature type="domain" description="STAS" evidence="3">
    <location>
        <begin position="18"/>
        <end position="105"/>
    </location>
</feature>
<name>A0A371IM74_9FIRM</name>
<dbReference type="InterPro" id="IPR003658">
    <property type="entry name" value="Anti-sigma_ant"/>
</dbReference>
<dbReference type="InterPro" id="IPR002645">
    <property type="entry name" value="STAS_dom"/>
</dbReference>
<reference evidence="4 5" key="1">
    <citation type="journal article" date="2016" name="Genome Announc.">
        <title>Draft Genome Sequence of Criibacterium bergeronii gen. nov., sp. nov., Strain CCRI-22567T, Isolated from a Vaginal Sample from a Woman with Bacterial Vaginosis.</title>
        <authorList>
            <person name="Maheux A.F."/>
            <person name="Berube E."/>
            <person name="Boudreau D.K."/>
            <person name="Raymond F."/>
            <person name="Corbeil J."/>
            <person name="Roy P.H."/>
            <person name="Boissinot M."/>
            <person name="Omar R.F."/>
        </authorList>
    </citation>
    <scope>NUCLEOTIDE SEQUENCE [LARGE SCALE GENOMIC DNA]</scope>
    <source>
        <strain evidence="4 5">CCRI-22567</strain>
    </source>
</reference>
<evidence type="ECO:0000256" key="2">
    <source>
        <dbReference type="RuleBase" id="RU003749"/>
    </source>
</evidence>
<dbReference type="EMBL" id="MBEW02000006">
    <property type="protein sequence ID" value="RDY21550.1"/>
    <property type="molecule type" value="Genomic_DNA"/>
</dbReference>
<dbReference type="PANTHER" id="PTHR33495">
    <property type="entry name" value="ANTI-SIGMA FACTOR ANTAGONIST TM_1081-RELATED-RELATED"/>
    <property type="match status" value="1"/>
</dbReference>
<evidence type="ECO:0000259" key="3">
    <source>
        <dbReference type="PROSITE" id="PS50801"/>
    </source>
</evidence>
<accession>A0A371IM74</accession>
<dbReference type="InterPro" id="IPR036513">
    <property type="entry name" value="STAS_dom_sf"/>
</dbReference>
<dbReference type="SUPFAM" id="SSF52091">
    <property type="entry name" value="SpoIIaa-like"/>
    <property type="match status" value="1"/>
</dbReference>
<dbReference type="Proteomes" id="UP000093352">
    <property type="component" value="Unassembled WGS sequence"/>
</dbReference>
<organism evidence="4 5">
    <name type="scientific">Criibacterium bergeronii</name>
    <dbReference type="NCBI Taxonomy" id="1871336"/>
    <lineage>
        <taxon>Bacteria</taxon>
        <taxon>Bacillati</taxon>
        <taxon>Bacillota</taxon>
        <taxon>Clostridia</taxon>
        <taxon>Peptostreptococcales</taxon>
        <taxon>Filifactoraceae</taxon>
        <taxon>Criibacterium</taxon>
    </lineage>
</organism>